<name>A0A8J5JJN2_HOMAM</name>
<feature type="compositionally biased region" description="Basic and acidic residues" evidence="2">
    <location>
        <begin position="3125"/>
        <end position="3144"/>
    </location>
</feature>
<feature type="compositionally biased region" description="Acidic residues" evidence="2">
    <location>
        <begin position="3377"/>
        <end position="3387"/>
    </location>
</feature>
<feature type="region of interest" description="Disordered" evidence="2">
    <location>
        <begin position="4413"/>
        <end position="4435"/>
    </location>
</feature>
<feature type="region of interest" description="Disordered" evidence="2">
    <location>
        <begin position="4339"/>
        <end position="4366"/>
    </location>
</feature>
<feature type="region of interest" description="Disordered" evidence="2">
    <location>
        <begin position="2272"/>
        <end position="2316"/>
    </location>
</feature>
<accession>A0A8J5JJN2</accession>
<feature type="chain" id="PRO_5035246743" evidence="3">
    <location>
        <begin position="19"/>
        <end position="4561"/>
    </location>
</feature>
<feature type="compositionally biased region" description="Basic residues" evidence="2">
    <location>
        <begin position="3392"/>
        <end position="3402"/>
    </location>
</feature>
<feature type="compositionally biased region" description="Basic and acidic residues" evidence="2">
    <location>
        <begin position="3974"/>
        <end position="3986"/>
    </location>
</feature>
<feature type="compositionally biased region" description="Basic and acidic residues" evidence="2">
    <location>
        <begin position="2784"/>
        <end position="2800"/>
    </location>
</feature>
<comment type="caution">
    <text evidence="4">The sequence shown here is derived from an EMBL/GenBank/DDBJ whole genome shotgun (WGS) entry which is preliminary data.</text>
</comment>
<feature type="compositionally biased region" description="Low complexity" evidence="2">
    <location>
        <begin position="210"/>
        <end position="219"/>
    </location>
</feature>
<evidence type="ECO:0000313" key="4">
    <source>
        <dbReference type="EMBL" id="KAG7157301.1"/>
    </source>
</evidence>
<feature type="compositionally biased region" description="Polar residues" evidence="2">
    <location>
        <begin position="4162"/>
        <end position="4174"/>
    </location>
</feature>
<feature type="compositionally biased region" description="Basic and acidic residues" evidence="2">
    <location>
        <begin position="220"/>
        <end position="234"/>
    </location>
</feature>
<feature type="compositionally biased region" description="Basic and acidic residues" evidence="2">
    <location>
        <begin position="386"/>
        <end position="396"/>
    </location>
</feature>
<feature type="region of interest" description="Disordered" evidence="2">
    <location>
        <begin position="463"/>
        <end position="497"/>
    </location>
</feature>
<keyword evidence="5" id="KW-1185">Reference proteome</keyword>
<feature type="compositionally biased region" description="Acidic residues" evidence="2">
    <location>
        <begin position="3257"/>
        <end position="3266"/>
    </location>
</feature>
<feature type="region of interest" description="Disordered" evidence="2">
    <location>
        <begin position="135"/>
        <end position="155"/>
    </location>
</feature>
<feature type="region of interest" description="Disordered" evidence="2">
    <location>
        <begin position="2223"/>
        <end position="2246"/>
    </location>
</feature>
<feature type="compositionally biased region" description="Polar residues" evidence="2">
    <location>
        <begin position="143"/>
        <end position="155"/>
    </location>
</feature>
<feature type="compositionally biased region" description="Acidic residues" evidence="2">
    <location>
        <begin position="3145"/>
        <end position="3162"/>
    </location>
</feature>
<feature type="compositionally biased region" description="Basic and acidic residues" evidence="2">
    <location>
        <begin position="729"/>
        <end position="738"/>
    </location>
</feature>
<feature type="region of interest" description="Disordered" evidence="2">
    <location>
        <begin position="2971"/>
        <end position="3009"/>
    </location>
</feature>
<feature type="region of interest" description="Disordered" evidence="2">
    <location>
        <begin position="369"/>
        <end position="400"/>
    </location>
</feature>
<evidence type="ECO:0000256" key="3">
    <source>
        <dbReference type="SAM" id="SignalP"/>
    </source>
</evidence>
<feature type="region of interest" description="Disordered" evidence="2">
    <location>
        <begin position="1811"/>
        <end position="1879"/>
    </location>
</feature>
<feature type="region of interest" description="Disordered" evidence="2">
    <location>
        <begin position="2769"/>
        <end position="2954"/>
    </location>
</feature>
<feature type="region of interest" description="Disordered" evidence="2">
    <location>
        <begin position="2052"/>
        <end position="2078"/>
    </location>
</feature>
<feature type="compositionally biased region" description="Basic residues" evidence="2">
    <location>
        <begin position="2825"/>
        <end position="2835"/>
    </location>
</feature>
<feature type="compositionally biased region" description="Acidic residues" evidence="2">
    <location>
        <begin position="2769"/>
        <end position="2783"/>
    </location>
</feature>
<feature type="compositionally biased region" description="Acidic residues" evidence="2">
    <location>
        <begin position="3115"/>
        <end position="3124"/>
    </location>
</feature>
<protein>
    <submittedName>
        <fullName evidence="4">Translation initiation factor IF-2-like 2</fullName>
    </submittedName>
</protein>
<feature type="region of interest" description="Disordered" evidence="2">
    <location>
        <begin position="3964"/>
        <end position="3986"/>
    </location>
</feature>
<gene>
    <name evidence="4" type="primary">infB-L2</name>
    <name evidence="4" type="ORF">Hamer_G005703</name>
</gene>
<feature type="compositionally biased region" description="Basic and acidic residues" evidence="2">
    <location>
        <begin position="482"/>
        <end position="494"/>
    </location>
</feature>
<proteinExistence type="predicted"/>
<feature type="coiled-coil region" evidence="1">
    <location>
        <begin position="577"/>
        <end position="608"/>
    </location>
</feature>
<evidence type="ECO:0000256" key="1">
    <source>
        <dbReference type="SAM" id="Coils"/>
    </source>
</evidence>
<dbReference type="EMBL" id="JAHLQT010037514">
    <property type="protein sequence ID" value="KAG7157301.1"/>
    <property type="molecule type" value="Genomic_DNA"/>
</dbReference>
<feature type="compositionally biased region" description="Polar residues" evidence="2">
    <location>
        <begin position="1021"/>
        <end position="1044"/>
    </location>
</feature>
<keyword evidence="1" id="KW-0175">Coiled coil</keyword>
<evidence type="ECO:0000256" key="2">
    <source>
        <dbReference type="SAM" id="MobiDB-lite"/>
    </source>
</evidence>
<feature type="compositionally biased region" description="Polar residues" evidence="2">
    <location>
        <begin position="236"/>
        <end position="245"/>
    </location>
</feature>
<dbReference type="GO" id="GO:0003743">
    <property type="term" value="F:translation initiation factor activity"/>
    <property type="evidence" value="ECO:0007669"/>
    <property type="project" value="UniProtKB-KW"/>
</dbReference>
<feature type="non-terminal residue" evidence="4">
    <location>
        <position position="1"/>
    </location>
</feature>
<feature type="compositionally biased region" description="Acidic residues" evidence="2">
    <location>
        <begin position="2937"/>
        <end position="2950"/>
    </location>
</feature>
<keyword evidence="4" id="KW-0648">Protein biosynthesis</keyword>
<keyword evidence="3" id="KW-0732">Signal</keyword>
<reference evidence="4" key="1">
    <citation type="journal article" date="2021" name="Sci. Adv.">
        <title>The American lobster genome reveals insights on longevity, neural, and immune adaptations.</title>
        <authorList>
            <person name="Polinski J.M."/>
            <person name="Zimin A.V."/>
            <person name="Clark K.F."/>
            <person name="Kohn A.B."/>
            <person name="Sadowski N."/>
            <person name="Timp W."/>
            <person name="Ptitsyn A."/>
            <person name="Khanna P."/>
            <person name="Romanova D.Y."/>
            <person name="Williams P."/>
            <person name="Greenwood S.J."/>
            <person name="Moroz L.L."/>
            <person name="Walt D.R."/>
            <person name="Bodnar A.G."/>
        </authorList>
    </citation>
    <scope>NUCLEOTIDE SEQUENCE</scope>
    <source>
        <strain evidence="4">GMGI-L3</strain>
    </source>
</reference>
<feature type="compositionally biased region" description="Acidic residues" evidence="2">
    <location>
        <begin position="3441"/>
        <end position="3454"/>
    </location>
</feature>
<feature type="compositionally biased region" description="Basic and acidic residues" evidence="2">
    <location>
        <begin position="2971"/>
        <end position="2986"/>
    </location>
</feature>
<evidence type="ECO:0000313" key="5">
    <source>
        <dbReference type="Proteomes" id="UP000747542"/>
    </source>
</evidence>
<feature type="region of interest" description="Disordered" evidence="2">
    <location>
        <begin position="3226"/>
        <end position="3275"/>
    </location>
</feature>
<feature type="region of interest" description="Disordered" evidence="2">
    <location>
        <begin position="2592"/>
        <end position="2632"/>
    </location>
</feature>
<feature type="compositionally biased region" description="Basic and acidic residues" evidence="2">
    <location>
        <begin position="2272"/>
        <end position="2282"/>
    </location>
</feature>
<feature type="region of interest" description="Disordered" evidence="2">
    <location>
        <begin position="202"/>
        <end position="295"/>
    </location>
</feature>
<feature type="compositionally biased region" description="Acidic residues" evidence="2">
    <location>
        <begin position="2910"/>
        <end position="2922"/>
    </location>
</feature>
<keyword evidence="4" id="KW-0396">Initiation factor</keyword>
<organism evidence="4 5">
    <name type="scientific">Homarus americanus</name>
    <name type="common">American lobster</name>
    <dbReference type="NCBI Taxonomy" id="6706"/>
    <lineage>
        <taxon>Eukaryota</taxon>
        <taxon>Metazoa</taxon>
        <taxon>Ecdysozoa</taxon>
        <taxon>Arthropoda</taxon>
        <taxon>Crustacea</taxon>
        <taxon>Multicrustacea</taxon>
        <taxon>Malacostraca</taxon>
        <taxon>Eumalacostraca</taxon>
        <taxon>Eucarida</taxon>
        <taxon>Decapoda</taxon>
        <taxon>Pleocyemata</taxon>
        <taxon>Astacidea</taxon>
        <taxon>Nephropoidea</taxon>
        <taxon>Nephropidae</taxon>
        <taxon>Homarus</taxon>
    </lineage>
</organism>
<feature type="region of interest" description="Disordered" evidence="2">
    <location>
        <begin position="3115"/>
        <end position="3174"/>
    </location>
</feature>
<dbReference type="Proteomes" id="UP000747542">
    <property type="component" value="Unassembled WGS sequence"/>
</dbReference>
<feature type="region of interest" description="Disordered" evidence="2">
    <location>
        <begin position="2720"/>
        <end position="2739"/>
    </location>
</feature>
<feature type="compositionally biased region" description="Polar residues" evidence="2">
    <location>
        <begin position="2891"/>
        <end position="2904"/>
    </location>
</feature>
<feature type="region of interest" description="Disordered" evidence="2">
    <location>
        <begin position="3369"/>
        <end position="3460"/>
    </location>
</feature>
<feature type="signal peptide" evidence="3">
    <location>
        <begin position="1"/>
        <end position="18"/>
    </location>
</feature>
<feature type="compositionally biased region" description="Acidic residues" evidence="2">
    <location>
        <begin position="2987"/>
        <end position="3000"/>
    </location>
</feature>
<feature type="compositionally biased region" description="Basic and acidic residues" evidence="2">
    <location>
        <begin position="787"/>
        <end position="807"/>
    </location>
</feature>
<feature type="region of interest" description="Disordered" evidence="2">
    <location>
        <begin position="785"/>
        <end position="815"/>
    </location>
</feature>
<feature type="compositionally biased region" description="Acidic residues" evidence="2">
    <location>
        <begin position="3226"/>
        <end position="3237"/>
    </location>
</feature>
<feature type="compositionally biased region" description="Basic residues" evidence="2">
    <location>
        <begin position="2873"/>
        <end position="2889"/>
    </location>
</feature>
<feature type="compositionally biased region" description="Basic and acidic residues" evidence="2">
    <location>
        <begin position="2223"/>
        <end position="2239"/>
    </location>
</feature>
<feature type="region of interest" description="Disordered" evidence="2">
    <location>
        <begin position="4160"/>
        <end position="4185"/>
    </location>
</feature>
<feature type="compositionally biased region" description="Basic and acidic residues" evidence="2">
    <location>
        <begin position="3411"/>
        <end position="3428"/>
    </location>
</feature>
<feature type="compositionally biased region" description="Basic and acidic residues" evidence="2">
    <location>
        <begin position="246"/>
        <end position="268"/>
    </location>
</feature>
<feature type="region of interest" description="Disordered" evidence="2">
    <location>
        <begin position="723"/>
        <end position="750"/>
    </location>
</feature>
<feature type="compositionally biased region" description="Basic and acidic residues" evidence="2">
    <location>
        <begin position="4341"/>
        <end position="4366"/>
    </location>
</feature>
<sequence>HWFCYILNLQLSLTPWLCNTPTDGFTQTSVESSQMSSKRGTAEVSYPGTTTTIDDDAVMQMGQALIQQTAPQLVDKRIVQEDPLQEEVSQQYQTVQEQPLDKTAAEPDASAKSGRTEERGCSPITVLEARPEVDQVTVRPLSRGSSHTITTTTSWGAPVSTTTNIQLGDNESAHCVQFTLHSESRVTLHAPGEIWDELRHVKQGQEEQQRQQQPEQQDSTQKESRGEVDNKDDITTLASITTTPKEQTDKDISQEDTSQKHLKSRDDDEKVEELQAPVSDASGGRDITSSVTDSQAAAAYHDIVGVVTSAESISEFRHKTPDPSKTVSDDVIESTRDTLHDQFTSSNQIDSVKERLTSSEFRVQTVEEVSERVSQSPETAEVVEATAKENVSKEDTLSSEETIDKAIISVLPETVVEEIAQSLVGDITSTECEHPAAISEDPLYVASEITAPSAHRPTTLMITSNSNESTDDAECTTNDPSKIGRENDIPRDLSQEGSSMVAVEESKQQGMGTEQCSVMSERLSGSEGGAVPRTERPVRPAPRTTTLVKVKVEKRPVGSHPQVRERIAHEHQTVVRAPSVEEEVRGLMQEVKEATSQIKQEVKELRQADTPTPDTPTPLREFKEFLNREEEQEQERLPTIKEMCRESEEDASVNTGGEHPHANTSFHLELNVPIQECSIPLQVDQPGVDGTHPDSGYSTLEGHSAVSVDPSQATKYTPFFSEIVPEGSSDEHSVKSELESPSSPVDNNVLCPVDSIGSAISQDSKESRSKLKLFLNKVRKLTSRGLHKSESRKVDGQGEDLSDRDSEISSIASCETESRETSGLIRFKDEGLKSSSYEYTSAVQPAAVKKENTKYYEKHEPRIGEQLRDKISLNPFEEFYVDSVKEIVDSPVKDKQISEMGEPSSLEMPHTEDSHTKSPVSEFPLTEVPNTESPVTELSYAKSPVSELPQIESPVSELPQIESPVSELPQIESPVSELPQIESPVSELPSIESPGSELPSIESPGSELPSTDSLVSELPHTESSVSEFPSTGSPVSELPSTDSLVSELPHTESPVPELPSTDSPVSELPHIESPVSELPHTESPVSELPHIESPVSELPHIESPVSELPHSESPVSELPHSESPVSELPHSESPVSELPHSESPVSELPYTESPVPELPFTKPPVSKLPHIESPVSDLPHTESPVPELPSTKPPVSKLPHIESPVSKLPHSESPVSELPHSESPVSELPHSESPVSELPHSESPVSELPHTESPVPELPITKPPVSELPHIESPVSELPHSESPVSELPYTESPVPELPITKPPVSELPHIESPVSELPHTESPVPELPSTKPPVSKLPHIESPVSKLPHSESPVSELPHSESPVPELPSTKPPVLELSHTEVTYTESTVSELPHTEVPYTESTVSELPHTEVPYTESTVSDLPHTEVLYTESTVSDLPLTEVLYTESSELKSLRSSIMLTDSVVSGVSAITPFDRKSQFTITHDPEIQSTFEYFKVRKVEGKGMFTGDADDGSVKAGDIPVELSDDDSRLQRIRASSFTEKDLPLSSLCKSAALYPSSEMCEEEEEEEEEEEDVYIELPNTDVVEILETLIEVDETEDGDDLILDDPGMQFNIETEKEYEEEQQIRAQHGRERDSGVRIKVIEVMEPDSITTEDIDHDEIQLLSEADTKAMTEHIGTFETPKSEIQLLSEAEFAAIAESMGLTEQTTTEVGMVKNGDMKNIEIPIGKSHDDAFYGLEPGKAECAVHETHPETAREVESESGDVVASDDGSRAQFIMEKRIQEVVASEERETAENKAYEFKSFITAELSQETSSSSSSPVVKRLKRMEHVSEPEEGTVSSAVTQKQMKKQIDITDTDDPTSQMKGELFPPVSSPTGATITPDVEESEIITTRMSPGLTVEMSEGINTEMKVTQQFASSLINEGTLCEMDDMKLSTLEFDAENVFTYDSETVEIKECEAVTSDKSDIIFFQSVTQVNEVDEIIEAVETEKLPSFQSAVAEQYKLGNVLKEPEKFKSITSAKQVVVYEAQPESYPDLLDTAGTFESNESIPMIDSSKETDADCGVQEPQAPESEMDLTCSDDYPVTVPEVEGTDNWIKTIRAYQSLAAKYPNPDEPILGDREPLEEPYIHRDGSDKKEGHGCVLPMMKDRSSAPSKDKTKKTSVLLSDCKEVLLPVQDNETIITPDTEVNTFDVKEQYVTESIVEAFVEEPEAVRISSPTVIDDKQELPSRVDVEEEKSPHELPPLDDVSENVSCEFVEEVCTKSEVGKHLVEAETGSDSHEAESDLDVTESADISQLGKKLGSEEQTSPATCGDTGTLPARCGAGAIRKTELGLCGPHKDSCTRGIKREHTFVIEDAVPEYLKEISPKQEPVEVQAYISESGFEGSIKEAKISLHLHTKDDLHQEVKLVKTTLCEDAQGYECESSKSVDSVEYNQNPQKTVKVVREQELESIVETKPDNLSVDDSELVKLSPEMSCREIDIGKEMVEKEKVSEATSLTKKEKISLLDSVSEELKTMISCLEENLVAGTSRDIRIANILARLEQMEREVVNIGSISKVPESSIPVVVPDVQTDDVVSTSQASPSTEQQLEVHAERLDSGDTTCSKAKMPVGSGIEPSSLNLSHGPSPGGEMNGQDAQEALTDVEDIFSDGDQTPLLKRKTFLMAPQKDTGALTDTEDMDLSGDEDDIIQEKKNIPTIQELGLLPDPVKEIINLTEGYARRASPLLQSDSEPDDESVQGRHKKNIMKVGKGDELELPEDDVAEGLTDVEDMVASGDEEPSVEVEDSLPDHYMDQSEGVSDKVKLKSLSPAPKIFLTKDGDSSDDETQHKKHPRHKSKGSLKVATQEGGTTDVEDLVMSDKGETKEMIETNKSKEKVQRKKHVRRKVAPKKHASLTLTTPVGESSGLTDTEILTGDEDQEELESEDLGLTVPEVDPGTLTDSEDVEVSDTEEVADLVAKPVDKTEVSVIPDPHCEKIKISEVEEPVKEESGGETDEEGFELNENEDARPWNPRQNIVYEPIEVVVKGELDVEEAYEPALTDTEDLDIDEKEEEELISDIASRIPEEGDIYTIKEMETYNGRVTKKEMMRDVHAELMQQIKDAEMAGLTLQEAFEDNAETDVEDLEDNDQEKSKVKVKVTRGEKSKTEEGATDEESIDESDIEEEVQETPKQVRRKGRRLPLVPQVSEVRFVETEQGPLSIIITPDTFEKNAGKIIKDQVANVVFLEQEDKETTTDVEDLSDGEGSSSRNLKMPRNKQEPTTDTEDFDVDPSEVYRPHSPLPPHIKFDVLQSPKREIIHIKEDKYGVPQVTVQKLQKDELVVSDIEDLGATDTEDIEVSEEEALRLVGVTEDASSDFEIPEAGTTEVISKMTRKTQPLHVEPEEEGGTDVEELPINKKPRRKARSRSKLIPGPQGEDSHTDVEILSDSEDKGKLVVRIASPGDHTDVEDFETSGPEDLEDATREDAPTPDIIRDAAIRKMIVLKEGPDGSTYTEEAQVAPDHSNLLGVEGEPGGVTDVEDMEASGVEDEIEDHPAVDLPDYEATSVGISEKTSIPSGSNEAKHIKDNLLLPEDNFNNVTDVESLGEGEGNRCASNTGLLSGQQLTYAVENCTVDELLYPSLPSTDPKLCIHPGLSLESDPFCGELTKPLVVEAELEQVYYHAPQEQPQETELELEACNGCVIRRRQVVASSCQAREVRRFWSQGRNSPLQQSEINDFACPAIEKQGFKTILYLEQPNLLDTISISDTLCDSNYFKNERLLDFDSSSIDSYDDHFSYRDSDIVTVVDRFNQERGSSLDDLPSPHLSSICSSAVDSLCSGLSFSSDTNVNDSWCSSPQPDITCSDELEKMNCDSPSWTSGTCTPVHSSSPVVTPQSVEVQISERKNSNLDYFETDSNFHVEEIIKGKILEDLLPDSTSMCIKQAPPQCVSSGGSVSNSITTKITESISNGKEEKPQIMTQDSAGSFTHLTSDIVKTPPKPGQEELTTKSSGEHKTQCLDVPTEHMKSNSLGFDKDLSVDGDSIKKFTDERDNNIESPATISVQECLAENIKKFSREWLSLTGGIHGEFNKHKEKHNRENMRSASARCIEEQGLEIDGRPLSGFLDRYIPQTRERPVMRQSISLPNCDVDSLVTCMSASAEARKQNLTEILNDDPRIPIPFEDDSGVHAYQNSGSFTPSLDSANDKLTGEGDESDTVSLADSVLGLEESAALCTRNYSYHDDFSPTCNYGQLLKTTMLPTCSQGCNNDFIQKSIHDLNNDTTMVIINPAPAVPVHWRHTLPRVYRQVKDQAKSSTSRSLNDGIKDSQEIVKDFVGVKGLIEQWEEIVEEEKRRSLPASPALGRKVLPPFEEKKPARRTLENEGRKLGEGENKKTVEGNVSQTLKKTEHRENTHEGNVVEEVASVCDIIQKFEVRVGRKDKINTHRPRLHRGQSPASRSPSHPRRVATVKPLCEPQMQPEHTDAVQEVQHVVHNQESMESPLMAGFVPRVMESLSITKASREAQEEDPPLARVPNPEAPSIFGKRQGIESFFYKGFFLPPGNEDLNREAWSNKCLAIMFERTSAFIDPIH</sequence>
<feature type="region of interest" description="Disordered" evidence="2">
    <location>
        <begin position="890"/>
        <end position="1373"/>
    </location>
</feature>
<feature type="compositionally biased region" description="Basic and acidic residues" evidence="2">
    <location>
        <begin position="2854"/>
        <end position="2872"/>
    </location>
</feature>
<feature type="region of interest" description="Disordered" evidence="2">
    <location>
        <begin position="94"/>
        <end position="120"/>
    </location>
</feature>